<evidence type="ECO:0000313" key="2">
    <source>
        <dbReference type="Proteomes" id="UP000789901"/>
    </source>
</evidence>
<organism evidence="1 2">
    <name type="scientific">Gigaspora margarita</name>
    <dbReference type="NCBI Taxonomy" id="4874"/>
    <lineage>
        <taxon>Eukaryota</taxon>
        <taxon>Fungi</taxon>
        <taxon>Fungi incertae sedis</taxon>
        <taxon>Mucoromycota</taxon>
        <taxon>Glomeromycotina</taxon>
        <taxon>Glomeromycetes</taxon>
        <taxon>Diversisporales</taxon>
        <taxon>Gigasporaceae</taxon>
        <taxon>Gigaspora</taxon>
    </lineage>
</organism>
<comment type="caution">
    <text evidence="1">The sequence shown here is derived from an EMBL/GenBank/DDBJ whole genome shotgun (WGS) entry which is preliminary data.</text>
</comment>
<feature type="non-terminal residue" evidence="1">
    <location>
        <position position="1"/>
    </location>
</feature>
<keyword evidence="2" id="KW-1185">Reference proteome</keyword>
<dbReference type="EMBL" id="CAJVQB010124467">
    <property type="protein sequence ID" value="CAG8853456.1"/>
    <property type="molecule type" value="Genomic_DNA"/>
</dbReference>
<accession>A0ABN7XDU3</accession>
<dbReference type="Proteomes" id="UP000789901">
    <property type="component" value="Unassembled WGS sequence"/>
</dbReference>
<sequence length="172" mass="21081">SQKFNDKYKESLNTNTIYVYTKLKNIDTEEKIIQLLSIAYNVKQLIHLNEDKEKQEEKFLPEPIKFPEPKNNSPEQYRNYNYLRKKYYFSNTFNEAIKFKEKYYEAFKENEEYKKIEKIDDMEEKLYQFVIFASVIKNKLQIQHPSPFDKNLYTIIELKSFFNEKLYTIIEE</sequence>
<gene>
    <name evidence="1" type="ORF">GMARGA_LOCUS42277</name>
</gene>
<name>A0ABN7XDU3_GIGMA</name>
<reference evidence="1 2" key="1">
    <citation type="submission" date="2021-06" db="EMBL/GenBank/DDBJ databases">
        <authorList>
            <person name="Kallberg Y."/>
            <person name="Tangrot J."/>
            <person name="Rosling A."/>
        </authorList>
    </citation>
    <scope>NUCLEOTIDE SEQUENCE [LARGE SCALE GENOMIC DNA]</scope>
    <source>
        <strain evidence="1 2">120-4 pot B 10/14</strain>
    </source>
</reference>
<proteinExistence type="predicted"/>
<protein>
    <submittedName>
        <fullName evidence="1">32140_t:CDS:1</fullName>
    </submittedName>
</protein>
<evidence type="ECO:0000313" key="1">
    <source>
        <dbReference type="EMBL" id="CAG8853456.1"/>
    </source>
</evidence>